<organism evidence="2 3">
    <name type="scientific">Saguinus oedipus</name>
    <name type="common">Cotton-top tamarin</name>
    <name type="synonym">Oedipomidas oedipus</name>
    <dbReference type="NCBI Taxonomy" id="9490"/>
    <lineage>
        <taxon>Eukaryota</taxon>
        <taxon>Metazoa</taxon>
        <taxon>Chordata</taxon>
        <taxon>Craniata</taxon>
        <taxon>Vertebrata</taxon>
        <taxon>Euteleostomi</taxon>
        <taxon>Mammalia</taxon>
        <taxon>Eutheria</taxon>
        <taxon>Euarchontoglires</taxon>
        <taxon>Primates</taxon>
        <taxon>Haplorrhini</taxon>
        <taxon>Platyrrhini</taxon>
        <taxon>Cebidae</taxon>
        <taxon>Callitrichinae</taxon>
        <taxon>Saguinus</taxon>
    </lineage>
</organism>
<feature type="region of interest" description="Disordered" evidence="1">
    <location>
        <begin position="61"/>
        <end position="90"/>
    </location>
</feature>
<dbReference type="Proteomes" id="UP001266305">
    <property type="component" value="Unassembled WGS sequence"/>
</dbReference>
<dbReference type="EMBL" id="JASSZA010000014">
    <property type="protein sequence ID" value="KAK2094064.1"/>
    <property type="molecule type" value="Genomic_DNA"/>
</dbReference>
<keyword evidence="3" id="KW-1185">Reference proteome</keyword>
<sequence>MTVPGLLYTTFAGQMPRQHRGLVCGQEPENKEDAQAWDAQARRCARFPFNMACGGTDVRQHMGKRTHREGSAVRVTPSQQSPERPEPDQNIQTNQLSQKTMKHAMKVGWSRKVIRVVGLTKPGSLEAAHLIAQLQMVETMPSALGGGSDSRATITTPHVQFRILVNDHGWSLKCGNKLESNQSFLTGSFTNLADLRANPKLAGSGERPTRYTGRQMSGPLPTAELVYRKHLPTTGLFYRKHLPTTGLFYRKHLPTTGLFYRKHLPTPGLFYRKHLPTPGLFYRKHLPTTGLFYRKHLPTPGLFYRKHLPTMGLIYQKHL</sequence>
<name>A0ABQ9UAH3_SAGOE</name>
<proteinExistence type="predicted"/>
<protein>
    <submittedName>
        <fullName evidence="2">Uncharacterized protein</fullName>
    </submittedName>
</protein>
<gene>
    <name evidence="2" type="ORF">P7K49_027802</name>
</gene>
<evidence type="ECO:0000313" key="2">
    <source>
        <dbReference type="EMBL" id="KAK2094064.1"/>
    </source>
</evidence>
<reference evidence="2 3" key="1">
    <citation type="submission" date="2023-05" db="EMBL/GenBank/DDBJ databases">
        <title>B98-5 Cell Line De Novo Hybrid Assembly: An Optical Mapping Approach.</title>
        <authorList>
            <person name="Kananen K."/>
            <person name="Auerbach J.A."/>
            <person name="Kautto E."/>
            <person name="Blachly J.S."/>
        </authorList>
    </citation>
    <scope>NUCLEOTIDE SEQUENCE [LARGE SCALE GENOMIC DNA]</scope>
    <source>
        <strain evidence="2">B95-8</strain>
        <tissue evidence="2">Cell line</tissue>
    </source>
</reference>
<evidence type="ECO:0000313" key="3">
    <source>
        <dbReference type="Proteomes" id="UP001266305"/>
    </source>
</evidence>
<comment type="caution">
    <text evidence="2">The sequence shown here is derived from an EMBL/GenBank/DDBJ whole genome shotgun (WGS) entry which is preliminary data.</text>
</comment>
<accession>A0ABQ9UAH3</accession>
<evidence type="ECO:0000256" key="1">
    <source>
        <dbReference type="SAM" id="MobiDB-lite"/>
    </source>
</evidence>